<reference evidence="1" key="1">
    <citation type="journal article" date="2018" name="BMC Genomics">
        <title>Comparative genomics of the wheat fungal pathogen Pyrenophora tritici-repentis reveals chromosomal variations and genome plasticity.</title>
        <authorList>
            <person name="Moolhuijzen P."/>
            <person name="See P.T."/>
            <person name="Hane J.K."/>
            <person name="Shi G."/>
            <person name="Liu Z."/>
            <person name="Oliver R.P."/>
            <person name="Moffat C.S."/>
        </authorList>
    </citation>
    <scope>NUCLEOTIDE SEQUENCE [LARGE SCALE GENOMIC DNA]</scope>
    <source>
        <strain evidence="1">M4</strain>
    </source>
</reference>
<keyword evidence="3" id="KW-1185">Reference proteome</keyword>
<organism evidence="2 3">
    <name type="scientific">Pyrenophora tritici-repentis</name>
    <dbReference type="NCBI Taxonomy" id="45151"/>
    <lineage>
        <taxon>Eukaryota</taxon>
        <taxon>Fungi</taxon>
        <taxon>Dikarya</taxon>
        <taxon>Ascomycota</taxon>
        <taxon>Pezizomycotina</taxon>
        <taxon>Dothideomycetes</taxon>
        <taxon>Pleosporomycetidae</taxon>
        <taxon>Pleosporales</taxon>
        <taxon>Pleosporineae</taxon>
        <taxon>Pleosporaceae</taxon>
        <taxon>Pyrenophora</taxon>
    </lineage>
</organism>
<sequence>MATKEIPIIPDPTDKEALTLFKTVEEQFPSKTLGDDKWYLLLLAAMVGGGQYNFVPLLYKQLIQRPEYQDSEQRKALMRRIRETLVKLVPIVGVCKPLDAIFFLDDVTAPEDKDYSFSREGWQCDEANFERGNAWLSKLYKHNITGINDVLASHKDFEWISKEITYGLFLSDHSILSGIESELVVLSGIMIQNLPRETAWHMRASRRLGNSMEDVETMQQNVELVARFCGLRLHKLPRVADIEGEV</sequence>
<dbReference type="PANTHER" id="PTHR28180:SF5">
    <property type="entry name" value="DNA POLYMERASE ALPHA SUBUNIT B"/>
    <property type="match status" value="1"/>
</dbReference>
<dbReference type="SUPFAM" id="SSF69118">
    <property type="entry name" value="AhpD-like"/>
    <property type="match status" value="1"/>
</dbReference>
<gene>
    <name evidence="2" type="ORF">Ptr86124_000542</name>
    <name evidence="1" type="ORF">PtrM4_005840</name>
</gene>
<reference evidence="3" key="4">
    <citation type="journal article" date="2022" name="Microb. Genom.">
        <title>A global pangenome for the wheat fungal pathogen Pyrenophora tritici-repentis and prediction of effector protein structural homology.</title>
        <authorList>
            <person name="Moolhuijzen P.M."/>
            <person name="See P.T."/>
            <person name="Shi G."/>
            <person name="Powell H.R."/>
            <person name="Cockram J."/>
            <person name="Jorgensen L.N."/>
            <person name="Benslimane H."/>
            <person name="Strelkov S.E."/>
            <person name="Turner J."/>
            <person name="Liu Z."/>
            <person name="Moffat C.S."/>
        </authorList>
    </citation>
    <scope>NUCLEOTIDE SEQUENCE [LARGE SCALE GENOMIC DNA]</scope>
</reference>
<proteinExistence type="predicted"/>
<comment type="caution">
    <text evidence="2">The sequence shown here is derived from an EMBL/GenBank/DDBJ whole genome shotgun (WGS) entry which is preliminary data.</text>
</comment>
<evidence type="ECO:0000313" key="1">
    <source>
        <dbReference type="EMBL" id="KAF7576344.1"/>
    </source>
</evidence>
<dbReference type="InterPro" id="IPR052999">
    <property type="entry name" value="PTS1_Protein"/>
</dbReference>
<dbReference type="InterPro" id="IPR029032">
    <property type="entry name" value="AhpD-like"/>
</dbReference>
<dbReference type="Gene3D" id="1.20.1290.10">
    <property type="entry name" value="AhpD-like"/>
    <property type="match status" value="1"/>
</dbReference>
<reference evidence="2" key="3">
    <citation type="journal article" date="2022" name="bioRxiv">
        <title>A global pangenome for the wheat fungal pathogen Pyrenophora tritici-repentis and prediction of effector protein structural homology.</title>
        <authorList>
            <person name="Moolhuijzen P."/>
            <person name="See P.T."/>
            <person name="Shi G."/>
            <person name="Powell H.R."/>
            <person name="Cockram J."/>
            <person name="Jorgensen L.N."/>
            <person name="Benslimane H."/>
            <person name="Strelkov S.E."/>
            <person name="Turner J."/>
            <person name="Liu Z."/>
            <person name="Moffat C.S."/>
        </authorList>
    </citation>
    <scope>NUCLEOTIDE SEQUENCE</scope>
    <source>
        <strain evidence="2">86-124</strain>
    </source>
</reference>
<protein>
    <submittedName>
        <fullName evidence="2">Uncharacterized protein</fullName>
    </submittedName>
</protein>
<dbReference type="EMBL" id="NRDI02000001">
    <property type="protein sequence ID" value="KAI1520174.1"/>
    <property type="molecule type" value="Genomic_DNA"/>
</dbReference>
<dbReference type="EMBL" id="NQIK02000001">
    <property type="protein sequence ID" value="KAF7576344.1"/>
    <property type="molecule type" value="Genomic_DNA"/>
</dbReference>
<evidence type="ECO:0000313" key="3">
    <source>
        <dbReference type="Proteomes" id="UP000249757"/>
    </source>
</evidence>
<reference evidence="2" key="2">
    <citation type="submission" date="2021-05" db="EMBL/GenBank/DDBJ databases">
        <authorList>
            <person name="Moolhuijzen P.M."/>
            <person name="Moffat C.S."/>
        </authorList>
    </citation>
    <scope>NUCLEOTIDE SEQUENCE</scope>
    <source>
        <strain evidence="2">86-124</strain>
    </source>
</reference>
<dbReference type="OMA" id="ADQLYLH"/>
<name>A0A2W1HA94_9PLEO</name>
<accession>A0A2W1HA94</accession>
<dbReference type="AlphaFoldDB" id="A0A2W1HA94"/>
<evidence type="ECO:0000313" key="2">
    <source>
        <dbReference type="EMBL" id="KAI1520174.1"/>
    </source>
</evidence>
<dbReference type="Proteomes" id="UP000249757">
    <property type="component" value="Unassembled WGS sequence"/>
</dbReference>
<dbReference type="OrthoDB" id="5537330at2759"/>
<dbReference type="PANTHER" id="PTHR28180">
    <property type="entry name" value="CONSERVED MITOCHONDRIAL PROTEIN-RELATED"/>
    <property type="match status" value="1"/>
</dbReference>
<dbReference type="Proteomes" id="UP000245464">
    <property type="component" value="Chromosome 1"/>
</dbReference>